<evidence type="ECO:0000256" key="1">
    <source>
        <dbReference type="SAM" id="Phobius"/>
    </source>
</evidence>
<proteinExistence type="predicted"/>
<keyword evidence="1" id="KW-0472">Membrane</keyword>
<comment type="caution">
    <text evidence="2">The sequence shown here is derived from an EMBL/GenBank/DDBJ whole genome shotgun (WGS) entry which is preliminary data.</text>
</comment>
<keyword evidence="1" id="KW-1133">Transmembrane helix</keyword>
<dbReference type="EMBL" id="JAOPGA020000623">
    <property type="protein sequence ID" value="KAL0480037.1"/>
    <property type="molecule type" value="Genomic_DNA"/>
</dbReference>
<accession>A0AAW2YUZ1</accession>
<dbReference type="AlphaFoldDB" id="A0AAW2YUZ1"/>
<feature type="transmembrane region" description="Helical" evidence="1">
    <location>
        <begin position="109"/>
        <end position="130"/>
    </location>
</feature>
<feature type="transmembrane region" description="Helical" evidence="1">
    <location>
        <begin position="49"/>
        <end position="73"/>
    </location>
</feature>
<keyword evidence="3" id="KW-1185">Reference proteome</keyword>
<gene>
    <name evidence="2" type="ORF">AKO1_010907</name>
</gene>
<name>A0AAW2YUZ1_9EUKA</name>
<sequence length="151" mass="17181">MGIQKIIFGYFEAIAVNVMTGAWALVSPMTLASVLAPPALSHELKNSPVMISASMRLFGMTFVLLGLAEYWIFMKKSRLMKPMMISMWLFDFVHIGWVAWLYSHGGATWQVIANLVPTTFLNLSRLYCIWTNQTAYERRGMNGQKKLSQDH</sequence>
<feature type="transmembrane region" description="Helical" evidence="1">
    <location>
        <begin position="7"/>
        <end position="29"/>
    </location>
</feature>
<evidence type="ECO:0000313" key="2">
    <source>
        <dbReference type="EMBL" id="KAL0480037.1"/>
    </source>
</evidence>
<feature type="transmembrane region" description="Helical" evidence="1">
    <location>
        <begin position="85"/>
        <end position="103"/>
    </location>
</feature>
<organism evidence="2 3">
    <name type="scientific">Acrasis kona</name>
    <dbReference type="NCBI Taxonomy" id="1008807"/>
    <lineage>
        <taxon>Eukaryota</taxon>
        <taxon>Discoba</taxon>
        <taxon>Heterolobosea</taxon>
        <taxon>Tetramitia</taxon>
        <taxon>Eutetramitia</taxon>
        <taxon>Acrasidae</taxon>
        <taxon>Acrasis</taxon>
    </lineage>
</organism>
<reference evidence="2 3" key="1">
    <citation type="submission" date="2024-03" db="EMBL/GenBank/DDBJ databases">
        <title>The Acrasis kona genome and developmental transcriptomes reveal deep origins of eukaryotic multicellular pathways.</title>
        <authorList>
            <person name="Sheikh S."/>
            <person name="Fu C.-J."/>
            <person name="Brown M.W."/>
            <person name="Baldauf S.L."/>
        </authorList>
    </citation>
    <scope>NUCLEOTIDE SEQUENCE [LARGE SCALE GENOMIC DNA]</scope>
    <source>
        <strain evidence="2 3">ATCC MYA-3509</strain>
    </source>
</reference>
<keyword evidence="1" id="KW-0812">Transmembrane</keyword>
<protein>
    <submittedName>
        <fullName evidence="2">Uncharacterized protein</fullName>
    </submittedName>
</protein>
<evidence type="ECO:0000313" key="3">
    <source>
        <dbReference type="Proteomes" id="UP001431209"/>
    </source>
</evidence>
<dbReference type="Proteomes" id="UP001431209">
    <property type="component" value="Unassembled WGS sequence"/>
</dbReference>